<dbReference type="Gene3D" id="1.25.10.10">
    <property type="entry name" value="Leucine-rich Repeat Variant"/>
    <property type="match status" value="1"/>
</dbReference>
<evidence type="ECO:0000313" key="3">
    <source>
        <dbReference type="EMBL" id="OZJ04724.1"/>
    </source>
</evidence>
<dbReference type="EMBL" id="MVBO01000031">
    <property type="protein sequence ID" value="OZJ04724.1"/>
    <property type="molecule type" value="Genomic_DNA"/>
</dbReference>
<dbReference type="Pfam" id="PF00069">
    <property type="entry name" value="Pkinase"/>
    <property type="match status" value="1"/>
</dbReference>
<dbReference type="InterPro" id="IPR051177">
    <property type="entry name" value="CIK-Related_Protein"/>
</dbReference>
<dbReference type="InterPro" id="IPR011009">
    <property type="entry name" value="Kinase-like_dom_sf"/>
</dbReference>
<dbReference type="CDD" id="cd14011">
    <property type="entry name" value="PK_SCY1_like"/>
    <property type="match status" value="1"/>
</dbReference>
<dbReference type="AlphaFoldDB" id="A0A261Y2J7"/>
<evidence type="ECO:0000259" key="2">
    <source>
        <dbReference type="PROSITE" id="PS50011"/>
    </source>
</evidence>
<feature type="compositionally biased region" description="Polar residues" evidence="1">
    <location>
        <begin position="776"/>
        <end position="785"/>
    </location>
</feature>
<dbReference type="SUPFAM" id="SSF48371">
    <property type="entry name" value="ARM repeat"/>
    <property type="match status" value="1"/>
</dbReference>
<dbReference type="InterPro" id="IPR011989">
    <property type="entry name" value="ARM-like"/>
</dbReference>
<sequence length="826" mass="92331">MSAFYSFVNSLTNSVTSKYDIKGQVGSAGLWKIYSATRKTTNQQVSVFIFEKKLADVSLGGRKGAGSLRNSETEKIYEVLKSDAARLTRLRHPAILQVVEPISESRAALVFVTEPILGSLSDLMGGQRDGHTHSVVDEEGKSHDFELDELEIQKGFLQLGKGLQFLHLDAKAVHTNLVPEAVFVNAKGDWKIGGLGFSIFLNEMNRSTDTLYDYQPHLPAFAQRNLDYLAPEFVLEDKVDTANDMFSLGCLIYSVYNKAATLMNTFGNLRTYEKKVSALQTLDYHNLPAKLRDLMRLLVTRDPRQRISAVDFQKSSYFESILLSTIKYMENFPEKSREEKIQFMKGLNRVLGQFPKRVLLRKILPTLLEELKDHQLLPFTLPNIFTIADDLNPTEFTEKVLPSLKFAFTVREPPQNMLVLLEKIDLLLEKSPREAFRDDVMPLIYAALETPNPVVQEKALKTVPKLCQNLDYTTVKANLFPKIQALFVQTTILSVKVSTLICFHAMLQVLDKYTMQEKLVPLLRNIKTREPAVMLATLAVYDEMGKHLDIEVVATQLLPALWIMSFGPLLNVDQFKKFMKTIKEMSNRIEEQHTRHLQEMQHLEDQTRHLTTQMATISDTTNHSKGSQEDDFASLVSGANKEKNPLEMFANDDKVSLPDLFSSGTMNAASHELPRDSYSPRQNTSSLSSSSILQPTRSNPTSPNDLSWSSNIGASLQSSLKPMNALNAQQSRPTHGIASIPALKPPTSDSNSTFPYSSPSPMSSFPSSVPAISAPLNPSRQTSAKPEQPWSFPSGVLLPTKPASQPTMNTAKASSGKNLDMFDPFA</sequence>
<feature type="region of interest" description="Disordered" evidence="1">
    <location>
        <begin position="666"/>
        <end position="710"/>
    </location>
</feature>
<name>A0A261Y2J7_9FUNG</name>
<feature type="compositionally biased region" description="Polar residues" evidence="1">
    <location>
        <begin position="699"/>
        <end position="710"/>
    </location>
</feature>
<proteinExistence type="predicted"/>
<dbReference type="GO" id="GO:0004672">
    <property type="term" value="F:protein kinase activity"/>
    <property type="evidence" value="ECO:0007669"/>
    <property type="project" value="InterPro"/>
</dbReference>
<dbReference type="PANTHER" id="PTHR12984:SF6">
    <property type="entry name" value="SCY1-LIKE PROTEIN 2"/>
    <property type="match status" value="1"/>
</dbReference>
<dbReference type="PROSITE" id="PS50011">
    <property type="entry name" value="PROTEIN_KINASE_DOM"/>
    <property type="match status" value="1"/>
</dbReference>
<dbReference type="SUPFAM" id="SSF56112">
    <property type="entry name" value="Protein kinase-like (PK-like)"/>
    <property type="match status" value="1"/>
</dbReference>
<reference evidence="3 4" key="1">
    <citation type="journal article" date="2017" name="Mycologia">
        <title>Bifiguratus adelaidae, gen. et sp. nov., a new member of Mucoromycotina in endophytic and soil-dwelling habitats.</title>
        <authorList>
            <person name="Torres-Cruz T.J."/>
            <person name="Billingsley Tobias T.L."/>
            <person name="Almatruk M."/>
            <person name="Hesse C."/>
            <person name="Kuske C.R."/>
            <person name="Desiro A."/>
            <person name="Benucci G.M."/>
            <person name="Bonito G."/>
            <person name="Stajich J.E."/>
            <person name="Dunlap C."/>
            <person name="Arnold A.E."/>
            <person name="Porras-Alfaro A."/>
        </authorList>
    </citation>
    <scope>NUCLEOTIDE SEQUENCE [LARGE SCALE GENOMIC DNA]</scope>
    <source>
        <strain evidence="3 4">AZ0501</strain>
    </source>
</reference>
<dbReference type="InterPro" id="IPR000719">
    <property type="entry name" value="Prot_kinase_dom"/>
</dbReference>
<feature type="compositionally biased region" description="Low complexity" evidence="1">
    <location>
        <begin position="679"/>
        <end position="698"/>
    </location>
</feature>
<dbReference type="SMART" id="SM00220">
    <property type="entry name" value="S_TKc"/>
    <property type="match status" value="1"/>
</dbReference>
<dbReference type="InterPro" id="IPR016024">
    <property type="entry name" value="ARM-type_fold"/>
</dbReference>
<feature type="compositionally biased region" description="Polar residues" evidence="1">
    <location>
        <begin position="802"/>
        <end position="817"/>
    </location>
</feature>
<organism evidence="3 4">
    <name type="scientific">Bifiguratus adelaidae</name>
    <dbReference type="NCBI Taxonomy" id="1938954"/>
    <lineage>
        <taxon>Eukaryota</taxon>
        <taxon>Fungi</taxon>
        <taxon>Fungi incertae sedis</taxon>
        <taxon>Mucoromycota</taxon>
        <taxon>Mucoromycotina</taxon>
        <taxon>Endogonomycetes</taxon>
        <taxon>Endogonales</taxon>
        <taxon>Endogonales incertae sedis</taxon>
        <taxon>Bifiguratus</taxon>
    </lineage>
</organism>
<feature type="compositionally biased region" description="Low complexity" evidence="1">
    <location>
        <begin position="752"/>
        <end position="770"/>
    </location>
</feature>
<evidence type="ECO:0000313" key="4">
    <source>
        <dbReference type="Proteomes" id="UP000242875"/>
    </source>
</evidence>
<gene>
    <name evidence="3" type="ORF">BZG36_01781</name>
</gene>
<comment type="caution">
    <text evidence="3">The sequence shown here is derived from an EMBL/GenBank/DDBJ whole genome shotgun (WGS) entry which is preliminary data.</text>
</comment>
<dbReference type="Gene3D" id="3.30.200.20">
    <property type="entry name" value="Phosphorylase Kinase, domain 1"/>
    <property type="match status" value="1"/>
</dbReference>
<dbReference type="OrthoDB" id="79687at2759"/>
<evidence type="ECO:0000256" key="1">
    <source>
        <dbReference type="SAM" id="MobiDB-lite"/>
    </source>
</evidence>
<feature type="domain" description="Protein kinase" evidence="2">
    <location>
        <begin position="19"/>
        <end position="318"/>
    </location>
</feature>
<dbReference type="PANTHER" id="PTHR12984">
    <property type="entry name" value="SCY1-RELATED S/T PROTEIN KINASE-LIKE"/>
    <property type="match status" value="1"/>
</dbReference>
<accession>A0A261Y2J7</accession>
<protein>
    <recommendedName>
        <fullName evidence="2">Protein kinase domain-containing protein</fullName>
    </recommendedName>
</protein>
<keyword evidence="4" id="KW-1185">Reference proteome</keyword>
<dbReference type="Gene3D" id="1.10.510.10">
    <property type="entry name" value="Transferase(Phosphotransferase) domain 1"/>
    <property type="match status" value="1"/>
</dbReference>
<dbReference type="Proteomes" id="UP000242875">
    <property type="component" value="Unassembled WGS sequence"/>
</dbReference>
<feature type="region of interest" description="Disordered" evidence="1">
    <location>
        <begin position="728"/>
        <end position="826"/>
    </location>
</feature>
<dbReference type="GO" id="GO:0005524">
    <property type="term" value="F:ATP binding"/>
    <property type="evidence" value="ECO:0007669"/>
    <property type="project" value="InterPro"/>
</dbReference>